<dbReference type="PANTHER" id="PTHR13520:SF0">
    <property type="entry name" value="RAD50-INTERACTING PROTEIN 1"/>
    <property type="match status" value="1"/>
</dbReference>
<dbReference type="GO" id="GO:0060628">
    <property type="term" value="P:regulation of ER to Golgi vesicle-mediated transport"/>
    <property type="evidence" value="ECO:0007669"/>
    <property type="project" value="TreeGrafter"/>
</dbReference>
<name>A0A1B7NJN0_9AGAM</name>
<dbReference type="EMBL" id="KV448122">
    <property type="protein sequence ID" value="OAX44909.1"/>
    <property type="molecule type" value="Genomic_DNA"/>
</dbReference>
<gene>
    <name evidence="1" type="ORF">K503DRAFT_13277</name>
</gene>
<dbReference type="InParanoid" id="A0A1B7NJN0"/>
<dbReference type="Proteomes" id="UP000092154">
    <property type="component" value="Unassembled WGS sequence"/>
</dbReference>
<dbReference type="STRING" id="1314800.A0A1B7NJN0"/>
<sequence length="843" mass="94738">MPSMSSQKIQRLLEPPDVSAAHQSALEYLDSRFAHIDHLDGLDEVLLQTKARTTELQRQLSASQQSIDVLVTKARLEALANLDTARGLTENRESIESEMTYLSHELVSSLSPSNSGASPTLLEDIETMHRVLKELESVRAYVSVIERALMLSEGALSQLHAAPSPISTSSTSEYSRLSAFVNNVVQTCNAVQEVGSVEQSLHLVIFVRRIRDKTWSDMRGVLSAKLTSTLDNLKWPMTVDYPAVSVHDRKSFESAFKDLIFLQEIGEDLEGSTNQSEQSFVGLYPLETFVHAISLRFKYHFETERETNRLDKPEWYLTHILNVAHDHRPFMEGIIQRLLLGTKYQHVNAWQNYVTLLVPILERKLRRTIPTLLSHPALLAHTVYQTLIFDSNMRELGYEFVISSEAKKNEERAGVSSVILGQKEWFDAWLEGEKTFAEDQYHEIISAPDAWIIVDDNSNDTDEYKHPRSVVEIKATNSSRRIKALVEQVTDRYSPLPSFAQRTRFLIHVQLPILEQYYSRISSSLDAFETFSSALVRAVPGALGVEGTKADSGKLTGGIEGSQRLCKALLSARYVESAMQRWGEEEFYLELWTEINHRASLRTRAEMHPSLPDSSNSRSNKSDAPECTIFEELITQYTNLASRAEDILVNQVCGETETALRAHFAAVTSSKDDSDVQNMDNDIAVPPSLLPSLALLSGHLTFLRNTLPTAVTTYIYRRIAVRIAEHILQREILFRPGLSRGQLRMGLARDQARSVRAECELWVETCQAALRTSRARAEGPWGRLLVAGRLLGTDRREMESAISEVFSGQGDGWEDAMDAVTSLGSGGLGKDEVKTVLRLRDDL</sequence>
<dbReference type="InterPro" id="IPR042042">
    <property type="entry name" value="Tip20p_domB"/>
</dbReference>
<reference evidence="1 2" key="1">
    <citation type="submission" date="2016-06" db="EMBL/GenBank/DDBJ databases">
        <title>Comparative genomics of the ectomycorrhizal sister species Rhizopogon vinicolor and Rhizopogon vesiculosus (Basidiomycota: Boletales) reveals a divergence of the mating type B locus.</title>
        <authorList>
            <consortium name="DOE Joint Genome Institute"/>
            <person name="Mujic A.B."/>
            <person name="Kuo A."/>
            <person name="Tritt A."/>
            <person name="Lipzen A."/>
            <person name="Chen C."/>
            <person name="Johnson J."/>
            <person name="Sharma A."/>
            <person name="Barry K."/>
            <person name="Grigoriev I.V."/>
            <person name="Spatafora J.W."/>
        </authorList>
    </citation>
    <scope>NUCLEOTIDE SEQUENCE [LARGE SCALE GENOMIC DNA]</scope>
    <source>
        <strain evidence="1 2">AM-OR11-026</strain>
    </source>
</reference>
<organism evidence="1 2">
    <name type="scientific">Rhizopogon vinicolor AM-OR11-026</name>
    <dbReference type="NCBI Taxonomy" id="1314800"/>
    <lineage>
        <taxon>Eukaryota</taxon>
        <taxon>Fungi</taxon>
        <taxon>Dikarya</taxon>
        <taxon>Basidiomycota</taxon>
        <taxon>Agaricomycotina</taxon>
        <taxon>Agaricomycetes</taxon>
        <taxon>Agaricomycetidae</taxon>
        <taxon>Boletales</taxon>
        <taxon>Suillineae</taxon>
        <taxon>Rhizopogonaceae</taxon>
        <taxon>Rhizopogon</taxon>
    </lineage>
</organism>
<dbReference type="Gene3D" id="1.20.58.1420">
    <property type="entry name" value="Dsl1p vesicle tethering complex, Tip20p subunit, domain B"/>
    <property type="match status" value="1"/>
</dbReference>
<dbReference type="Gene3D" id="1.20.58.670">
    <property type="entry name" value="Dsl1p vesicle tethering complex, Tip20p subunit, domain D"/>
    <property type="match status" value="1"/>
</dbReference>
<dbReference type="InterPro" id="IPR042044">
    <property type="entry name" value="EXOC6PINT-1/Sec15/Tip20_C_dom2"/>
</dbReference>
<evidence type="ECO:0000313" key="2">
    <source>
        <dbReference type="Proteomes" id="UP000092154"/>
    </source>
</evidence>
<dbReference type="InterPro" id="IPR007528">
    <property type="entry name" value="RINT1_Tip20"/>
</dbReference>
<proteinExistence type="predicted"/>
<dbReference type="GO" id="GO:0006888">
    <property type="term" value="P:endoplasmic reticulum to Golgi vesicle-mediated transport"/>
    <property type="evidence" value="ECO:0007669"/>
    <property type="project" value="InterPro"/>
</dbReference>
<protein>
    <submittedName>
        <fullName evidence="1">RINT-1 family protein</fullName>
    </submittedName>
</protein>
<dbReference type="GO" id="GO:0070939">
    <property type="term" value="C:Dsl1/NZR complex"/>
    <property type="evidence" value="ECO:0007669"/>
    <property type="project" value="InterPro"/>
</dbReference>
<accession>A0A1B7NJN0</accession>
<evidence type="ECO:0000313" key="1">
    <source>
        <dbReference type="EMBL" id="OAX44909.1"/>
    </source>
</evidence>
<dbReference type="Pfam" id="PF04437">
    <property type="entry name" value="RINT1_TIP1"/>
    <property type="match status" value="1"/>
</dbReference>
<keyword evidence="2" id="KW-1185">Reference proteome</keyword>
<dbReference type="OrthoDB" id="407410at2759"/>
<dbReference type="AlphaFoldDB" id="A0A1B7NJN0"/>
<dbReference type="GO" id="GO:0006890">
    <property type="term" value="P:retrograde vesicle-mediated transport, Golgi to endoplasmic reticulum"/>
    <property type="evidence" value="ECO:0007669"/>
    <property type="project" value="InterPro"/>
</dbReference>
<dbReference type="PROSITE" id="PS51386">
    <property type="entry name" value="RINT1_TIP20"/>
    <property type="match status" value="1"/>
</dbReference>
<dbReference type="PANTHER" id="PTHR13520">
    <property type="entry name" value="RAD50-INTERACTING PROTEIN 1 RINT-1"/>
    <property type="match status" value="1"/>
</dbReference>